<evidence type="ECO:0000256" key="3">
    <source>
        <dbReference type="ARBA" id="ARBA00023163"/>
    </source>
</evidence>
<evidence type="ECO:0000256" key="1">
    <source>
        <dbReference type="ARBA" id="ARBA00023015"/>
    </source>
</evidence>
<dbReference type="RefSeq" id="WP_066746349.1">
    <property type="nucleotide sequence ID" value="NZ_CP016757.1"/>
</dbReference>
<dbReference type="PANTHER" id="PTHR43537:SF5">
    <property type="entry name" value="UXU OPERON TRANSCRIPTIONAL REGULATOR"/>
    <property type="match status" value="1"/>
</dbReference>
<keyword evidence="2" id="KW-0238">DNA-binding</keyword>
<sequence>MEKSSMFQYLYNGILSQIRAGRYIYGSSLPSAAELCRIYNVGIRTARDVLKALRDDGYIRTEERRRATVIHGTEDAGNEANLRETLARRNCMSEVYDAMELLMTPLLIFCAQQCGDDELLAVDAGAKKMARLSWIERWRLSSQLLHTILKKADNPLFNDLYSSLELYAKIPFFEGYRHPFEIAADEAEHNFRWRIEPLVRRNYHEADRRLRSMYSSVRSYVEGYLQLLAEDGRAICPPEQEKFHWDAAKGKVYLYAEIVRDITHEISLGRWRDGCFLPASKELAAHYGVSLYVVRQALKMLEGRGFIVIRNGRRAQVSLASVGADIRRFSEPEQKRDIWVYLHALQLMTVLFPHAARLAADRFTEEQRLYLRESLDKNGVAVIRSFVECVFEALPSETLRTIFKEINGLLLWGEHLMYQPGASDRIAALARLCRQAMSALDRGDNVSFAGLLNEIFIHVLLRMKKFAASAGMPEVRKIKVPASRAAGSE</sequence>
<dbReference type="Proteomes" id="UP000093044">
    <property type="component" value="Chromosome"/>
</dbReference>
<dbReference type="SMART" id="SM00345">
    <property type="entry name" value="HTH_GNTR"/>
    <property type="match status" value="2"/>
</dbReference>
<dbReference type="STRING" id="1197717.BED41_11515"/>
<accession>A0A1B2I6S5</accession>
<proteinExistence type="predicted"/>
<dbReference type="SUPFAM" id="SSF46785">
    <property type="entry name" value="Winged helix' DNA-binding domain"/>
    <property type="match status" value="2"/>
</dbReference>
<feature type="domain" description="HTH gntR-type" evidence="4">
    <location>
        <begin position="4"/>
        <end position="73"/>
    </location>
</feature>
<dbReference type="KEGG" id="cpor:BED41_11515"/>
<dbReference type="InterPro" id="IPR036390">
    <property type="entry name" value="WH_DNA-bd_sf"/>
</dbReference>
<dbReference type="PANTHER" id="PTHR43537">
    <property type="entry name" value="TRANSCRIPTIONAL REGULATOR, GNTR FAMILY"/>
    <property type="match status" value="1"/>
</dbReference>
<dbReference type="InterPro" id="IPR000524">
    <property type="entry name" value="Tscrpt_reg_HTH_GntR"/>
</dbReference>
<dbReference type="EMBL" id="CP016757">
    <property type="protein sequence ID" value="ANZ45647.1"/>
    <property type="molecule type" value="Genomic_DNA"/>
</dbReference>
<evidence type="ECO:0000313" key="5">
    <source>
        <dbReference type="EMBL" id="ANZ45647.1"/>
    </source>
</evidence>
<evidence type="ECO:0000313" key="6">
    <source>
        <dbReference type="Proteomes" id="UP000093044"/>
    </source>
</evidence>
<reference evidence="5" key="1">
    <citation type="submission" date="2016-08" db="EMBL/GenBank/DDBJ databases">
        <title>Complete genome of Cloacibacillus porcorum.</title>
        <authorList>
            <person name="Looft T."/>
            <person name="Bayles D.O."/>
            <person name="Alt D.P."/>
        </authorList>
    </citation>
    <scope>NUCLEOTIDE SEQUENCE [LARGE SCALE GENOMIC DNA]</scope>
    <source>
        <strain evidence="5">CL-84</strain>
    </source>
</reference>
<evidence type="ECO:0000259" key="4">
    <source>
        <dbReference type="PROSITE" id="PS50949"/>
    </source>
</evidence>
<feature type="domain" description="HTH gntR-type" evidence="4">
    <location>
        <begin position="252"/>
        <end position="320"/>
    </location>
</feature>
<name>A0A1B2I6S5_9BACT</name>
<dbReference type="OrthoDB" id="369138at2"/>
<dbReference type="Gene3D" id="1.10.10.10">
    <property type="entry name" value="Winged helix-like DNA-binding domain superfamily/Winged helix DNA-binding domain"/>
    <property type="match status" value="2"/>
</dbReference>
<organism evidence="5 6">
    <name type="scientific">Cloacibacillus porcorum</name>
    <dbReference type="NCBI Taxonomy" id="1197717"/>
    <lineage>
        <taxon>Bacteria</taxon>
        <taxon>Thermotogati</taxon>
        <taxon>Synergistota</taxon>
        <taxon>Synergistia</taxon>
        <taxon>Synergistales</taxon>
        <taxon>Synergistaceae</taxon>
        <taxon>Cloacibacillus</taxon>
    </lineage>
</organism>
<dbReference type="CDD" id="cd07377">
    <property type="entry name" value="WHTH_GntR"/>
    <property type="match status" value="1"/>
</dbReference>
<dbReference type="AlphaFoldDB" id="A0A1B2I6S5"/>
<dbReference type="GeneID" id="83058474"/>
<dbReference type="GO" id="GO:0003677">
    <property type="term" value="F:DNA binding"/>
    <property type="evidence" value="ECO:0007669"/>
    <property type="project" value="UniProtKB-KW"/>
</dbReference>
<gene>
    <name evidence="5" type="ORF">BED41_11515</name>
</gene>
<dbReference type="Pfam" id="PF00392">
    <property type="entry name" value="GntR"/>
    <property type="match status" value="2"/>
</dbReference>
<keyword evidence="1" id="KW-0805">Transcription regulation</keyword>
<evidence type="ECO:0000256" key="2">
    <source>
        <dbReference type="ARBA" id="ARBA00023125"/>
    </source>
</evidence>
<dbReference type="InterPro" id="IPR036388">
    <property type="entry name" value="WH-like_DNA-bd_sf"/>
</dbReference>
<keyword evidence="6" id="KW-1185">Reference proteome</keyword>
<keyword evidence="3" id="KW-0804">Transcription</keyword>
<dbReference type="PROSITE" id="PS50949">
    <property type="entry name" value="HTH_GNTR"/>
    <property type="match status" value="2"/>
</dbReference>
<protein>
    <recommendedName>
        <fullName evidence="4">HTH gntR-type domain-containing protein</fullName>
    </recommendedName>
</protein>
<dbReference type="GO" id="GO:0003700">
    <property type="term" value="F:DNA-binding transcription factor activity"/>
    <property type="evidence" value="ECO:0007669"/>
    <property type="project" value="InterPro"/>
</dbReference>